<organism evidence="1 2">
    <name type="scientific">Candidatus Wolfebacteria bacterium GW2011_GWC1_37_10</name>
    <dbReference type="NCBI Taxonomy" id="1619010"/>
    <lineage>
        <taxon>Bacteria</taxon>
        <taxon>Candidatus Wolfeibacteriota</taxon>
    </lineage>
</organism>
<reference evidence="1 2" key="1">
    <citation type="journal article" date="2015" name="Nature">
        <title>rRNA introns, odd ribosomes, and small enigmatic genomes across a large radiation of phyla.</title>
        <authorList>
            <person name="Brown C.T."/>
            <person name="Hug L.A."/>
            <person name="Thomas B.C."/>
            <person name="Sharon I."/>
            <person name="Castelle C.J."/>
            <person name="Singh A."/>
            <person name="Wilkins M.J."/>
            <person name="Williams K.H."/>
            <person name="Banfield J.F."/>
        </authorList>
    </citation>
    <scope>NUCLEOTIDE SEQUENCE [LARGE SCALE GENOMIC DNA]</scope>
</reference>
<dbReference type="InterPro" id="IPR051923">
    <property type="entry name" value="Glycosyl_Hydrolase_39"/>
</dbReference>
<accession>A0A0G0G5G8</accession>
<dbReference type="Gene3D" id="3.20.20.80">
    <property type="entry name" value="Glycosidases"/>
    <property type="match status" value="1"/>
</dbReference>
<gene>
    <name evidence="1" type="ORF">US36_C0023G0007</name>
</gene>
<dbReference type="GO" id="GO:0004553">
    <property type="term" value="F:hydrolase activity, hydrolyzing O-glycosyl compounds"/>
    <property type="evidence" value="ECO:0007669"/>
    <property type="project" value="TreeGrafter"/>
</dbReference>
<dbReference type="PANTHER" id="PTHR12631">
    <property type="entry name" value="ALPHA-L-IDURONIDASE"/>
    <property type="match status" value="1"/>
</dbReference>
<protein>
    <recommendedName>
        <fullName evidence="3">Asl1-like glycosyl hydrolase catalytic domain-containing protein</fullName>
    </recommendedName>
</protein>
<evidence type="ECO:0000313" key="2">
    <source>
        <dbReference type="Proteomes" id="UP000034044"/>
    </source>
</evidence>
<evidence type="ECO:0000313" key="1">
    <source>
        <dbReference type="EMBL" id="KKQ21290.1"/>
    </source>
</evidence>
<dbReference type="Proteomes" id="UP000034044">
    <property type="component" value="Unassembled WGS sequence"/>
</dbReference>
<dbReference type="AlphaFoldDB" id="A0A0G0G5G8"/>
<dbReference type="PATRIC" id="fig|1619010.3.peg.625"/>
<sequence>MHPAHTRPFTQYTEALDMGVKWHRPLMYMFWSTVQKDLNSDKLDFSIYDNEYFGAVPSEINILGNIAPANPMNLTGKSYLSASSYLPTNEVKYLKFVRAGVERYDGDGIDDMPNLKNPILYWQVGNEPNSRGPLKDFAQLQKITYSAVKEACSQCKVLVGGASQPIDNLGVKTLGFVSNDRDYLYEFSRSYEPYLAELNGEGFDIFDFHWYGKAKDDYALIKPTYLNLKNTLGKYGFGNVLVWITEMGAYSGQPAEKSSKGEKLYPFQTESEQAGDYLKRFVFSLSLGIEKIFPAFGLLEGFKNNDGYFDHTGFIYDGKGSNDLGYGVKKLSYYTYKKMTEILEGSDWNNIQKIQESGGVYIYKFIKNGKSIWVAWNDNGASKTITISGITSSQVKITEAVPKYESGKEITNYNIAFNTETKNALNNKISITLKDKPVFAEER</sequence>
<dbReference type="SUPFAM" id="SSF51445">
    <property type="entry name" value="(Trans)glycosidases"/>
    <property type="match status" value="1"/>
</dbReference>
<name>A0A0G0G5G8_9BACT</name>
<dbReference type="EMBL" id="LBSR01000023">
    <property type="protein sequence ID" value="KKQ21290.1"/>
    <property type="molecule type" value="Genomic_DNA"/>
</dbReference>
<dbReference type="PANTHER" id="PTHR12631:SF10">
    <property type="entry name" value="BETA-XYLOSIDASE-LIKE PROTEIN-RELATED"/>
    <property type="match status" value="1"/>
</dbReference>
<proteinExistence type="predicted"/>
<dbReference type="InterPro" id="IPR017853">
    <property type="entry name" value="GH"/>
</dbReference>
<evidence type="ECO:0008006" key="3">
    <source>
        <dbReference type="Google" id="ProtNLM"/>
    </source>
</evidence>
<comment type="caution">
    <text evidence="1">The sequence shown here is derived from an EMBL/GenBank/DDBJ whole genome shotgun (WGS) entry which is preliminary data.</text>
</comment>